<organism evidence="2 3">
    <name type="scientific">Flemingia macrophylla</name>
    <dbReference type="NCBI Taxonomy" id="520843"/>
    <lineage>
        <taxon>Eukaryota</taxon>
        <taxon>Viridiplantae</taxon>
        <taxon>Streptophyta</taxon>
        <taxon>Embryophyta</taxon>
        <taxon>Tracheophyta</taxon>
        <taxon>Spermatophyta</taxon>
        <taxon>Magnoliopsida</taxon>
        <taxon>eudicotyledons</taxon>
        <taxon>Gunneridae</taxon>
        <taxon>Pentapetalae</taxon>
        <taxon>rosids</taxon>
        <taxon>fabids</taxon>
        <taxon>Fabales</taxon>
        <taxon>Fabaceae</taxon>
        <taxon>Papilionoideae</taxon>
        <taxon>50 kb inversion clade</taxon>
        <taxon>NPAAA clade</taxon>
        <taxon>indigoferoid/millettioid clade</taxon>
        <taxon>Phaseoleae</taxon>
        <taxon>Flemingia</taxon>
    </lineage>
</organism>
<name>A0ABD1LC30_9FABA</name>
<protein>
    <submittedName>
        <fullName evidence="2">Uncharacterized protein</fullName>
    </submittedName>
</protein>
<dbReference type="PANTHER" id="PTHR34657">
    <property type="entry name" value="EMBRYO SAC DEVELOPMENT ARREST 6"/>
    <property type="match status" value="1"/>
</dbReference>
<comment type="caution">
    <text evidence="2">The sequence shown here is derived from an EMBL/GenBank/DDBJ whole genome shotgun (WGS) entry which is preliminary data.</text>
</comment>
<evidence type="ECO:0000313" key="3">
    <source>
        <dbReference type="Proteomes" id="UP001603857"/>
    </source>
</evidence>
<keyword evidence="3" id="KW-1185">Reference proteome</keyword>
<sequence>MRLPSRRVPWPTVPNSNKRKERDQASPSSKPTSPFTKLSRPRSGPEPIVPNHMLLAGYLANEFLTKGTLLGRNLGQPVNPDVESKQQKHERYVELSLFLKTEGAHLFGIVNPTQLAHFLKL</sequence>
<feature type="compositionally biased region" description="Low complexity" evidence="1">
    <location>
        <begin position="26"/>
        <end position="38"/>
    </location>
</feature>
<evidence type="ECO:0000256" key="1">
    <source>
        <dbReference type="SAM" id="MobiDB-lite"/>
    </source>
</evidence>
<dbReference type="AlphaFoldDB" id="A0ABD1LC30"/>
<feature type="region of interest" description="Disordered" evidence="1">
    <location>
        <begin position="1"/>
        <end position="50"/>
    </location>
</feature>
<accession>A0ABD1LC30</accession>
<reference evidence="2 3" key="1">
    <citation type="submission" date="2024-08" db="EMBL/GenBank/DDBJ databases">
        <title>Insights into the chromosomal genome structure of Flemingia macrophylla.</title>
        <authorList>
            <person name="Ding Y."/>
            <person name="Zhao Y."/>
            <person name="Bi W."/>
            <person name="Wu M."/>
            <person name="Zhao G."/>
            <person name="Gong Y."/>
            <person name="Li W."/>
            <person name="Zhang P."/>
        </authorList>
    </citation>
    <scope>NUCLEOTIDE SEQUENCE [LARGE SCALE GENOMIC DNA]</scope>
    <source>
        <strain evidence="2">DYQJB</strain>
        <tissue evidence="2">Leaf</tissue>
    </source>
</reference>
<evidence type="ECO:0000313" key="2">
    <source>
        <dbReference type="EMBL" id="KAL2321070.1"/>
    </source>
</evidence>
<dbReference type="Proteomes" id="UP001603857">
    <property type="component" value="Unassembled WGS sequence"/>
</dbReference>
<dbReference type="EMBL" id="JBGMDY010000010">
    <property type="protein sequence ID" value="KAL2321070.1"/>
    <property type="molecule type" value="Genomic_DNA"/>
</dbReference>
<gene>
    <name evidence="2" type="ORF">Fmac_030039</name>
</gene>
<proteinExistence type="predicted"/>
<dbReference type="PANTHER" id="PTHR34657:SF10">
    <property type="entry name" value="F21M11.6 PROTEIN"/>
    <property type="match status" value="1"/>
</dbReference>